<keyword evidence="6" id="KW-1185">Reference proteome</keyword>
<dbReference type="Gene3D" id="1.10.10.60">
    <property type="entry name" value="Homeodomain-like"/>
    <property type="match status" value="2"/>
</dbReference>
<dbReference type="EMBL" id="JBHLVF010000011">
    <property type="protein sequence ID" value="MFC0391582.1"/>
    <property type="molecule type" value="Genomic_DNA"/>
</dbReference>
<dbReference type="SMART" id="SM00342">
    <property type="entry name" value="HTH_ARAC"/>
    <property type="match status" value="1"/>
</dbReference>
<evidence type="ECO:0000313" key="6">
    <source>
        <dbReference type="Proteomes" id="UP001589818"/>
    </source>
</evidence>
<dbReference type="Pfam" id="PF12833">
    <property type="entry name" value="HTH_18"/>
    <property type="match status" value="1"/>
</dbReference>
<dbReference type="Proteomes" id="UP001589818">
    <property type="component" value="Unassembled WGS sequence"/>
</dbReference>
<dbReference type="PANTHER" id="PTHR46796:SF7">
    <property type="entry name" value="ARAC FAMILY TRANSCRIPTIONAL REGULATOR"/>
    <property type="match status" value="1"/>
</dbReference>
<reference evidence="5 6" key="1">
    <citation type="submission" date="2024-09" db="EMBL/GenBank/DDBJ databases">
        <authorList>
            <person name="Sun Q."/>
            <person name="Mori K."/>
        </authorList>
    </citation>
    <scope>NUCLEOTIDE SEQUENCE [LARGE SCALE GENOMIC DNA]</scope>
    <source>
        <strain evidence="5 6">CCM 4839</strain>
    </source>
</reference>
<evidence type="ECO:0000259" key="4">
    <source>
        <dbReference type="PROSITE" id="PS01124"/>
    </source>
</evidence>
<keyword evidence="1" id="KW-0805">Transcription regulation</keyword>
<gene>
    <name evidence="5" type="ORF">ACFFJ8_09360</name>
</gene>
<feature type="domain" description="HTH araC/xylS-type" evidence="4">
    <location>
        <begin position="177"/>
        <end position="275"/>
    </location>
</feature>
<organism evidence="5 6">
    <name type="scientific">Paenibacillus mendelii</name>
    <dbReference type="NCBI Taxonomy" id="206163"/>
    <lineage>
        <taxon>Bacteria</taxon>
        <taxon>Bacillati</taxon>
        <taxon>Bacillota</taxon>
        <taxon>Bacilli</taxon>
        <taxon>Bacillales</taxon>
        <taxon>Paenibacillaceae</taxon>
        <taxon>Paenibacillus</taxon>
    </lineage>
</organism>
<protein>
    <submittedName>
        <fullName evidence="5">Helix-turn-helix domain-containing protein</fullName>
    </submittedName>
</protein>
<evidence type="ECO:0000256" key="2">
    <source>
        <dbReference type="ARBA" id="ARBA00023125"/>
    </source>
</evidence>
<keyword evidence="3" id="KW-0804">Transcription</keyword>
<evidence type="ECO:0000313" key="5">
    <source>
        <dbReference type="EMBL" id="MFC0391582.1"/>
    </source>
</evidence>
<dbReference type="PANTHER" id="PTHR46796">
    <property type="entry name" value="HTH-TYPE TRANSCRIPTIONAL ACTIVATOR RHAS-RELATED"/>
    <property type="match status" value="1"/>
</dbReference>
<dbReference type="InterPro" id="IPR050204">
    <property type="entry name" value="AraC_XylS_family_regulators"/>
</dbReference>
<accession>A0ABV6J7S6</accession>
<keyword evidence="2" id="KW-0238">DNA-binding</keyword>
<name>A0ABV6J7S6_9BACL</name>
<dbReference type="InterPro" id="IPR009057">
    <property type="entry name" value="Homeodomain-like_sf"/>
</dbReference>
<comment type="caution">
    <text evidence="5">The sequence shown here is derived from an EMBL/GenBank/DDBJ whole genome shotgun (WGS) entry which is preliminary data.</text>
</comment>
<dbReference type="PROSITE" id="PS01124">
    <property type="entry name" value="HTH_ARAC_FAMILY_2"/>
    <property type="match status" value="1"/>
</dbReference>
<evidence type="ECO:0000256" key="3">
    <source>
        <dbReference type="ARBA" id="ARBA00023163"/>
    </source>
</evidence>
<sequence length="286" mass="32932">MQNWGDLLTVPIRLEHLDVGCGDSPHEWIHKKTVPFGIIAQAVEGTYIVHTPEGSQRATNGGVFIAPANLPLEIIHRAQDGTDIMKFRFVHFRFTYMGTIDLFDLYDLPTQTDEITDRIYGDIIQQMLDIKEQENGLSIAYWAKKNELAYRLLAVLLESSVPKEKYASRVALLKELQPLLSYIHLHLQESLDIDQLLKVFPYSRSSLFMQFRNLFGQTPMEYIKTVRLDQAFLKLCSTSLTVAEIAETTGFSNSFHFSREFKARYHVPPTLARKEYRHWEEATTSS</sequence>
<proteinExistence type="predicted"/>
<dbReference type="SUPFAM" id="SSF46689">
    <property type="entry name" value="Homeodomain-like"/>
    <property type="match status" value="2"/>
</dbReference>
<dbReference type="RefSeq" id="WP_204819772.1">
    <property type="nucleotide sequence ID" value="NZ_JANHOF010000006.1"/>
</dbReference>
<evidence type="ECO:0000256" key="1">
    <source>
        <dbReference type="ARBA" id="ARBA00023015"/>
    </source>
</evidence>
<dbReference type="InterPro" id="IPR018060">
    <property type="entry name" value="HTH_AraC"/>
</dbReference>